<keyword evidence="7" id="KW-0687">Ribonucleoprotein</keyword>
<feature type="binding site" evidence="6">
    <location>
        <position position="151"/>
    </location>
    <ligand>
        <name>S-adenosyl-L-methionine</name>
        <dbReference type="ChEBI" id="CHEBI:59789"/>
    </ligand>
</feature>
<proteinExistence type="inferred from homology"/>
<organism evidence="7 8">
    <name type="scientific">Dysgonomonas alginatilytica</name>
    <dbReference type="NCBI Taxonomy" id="1605892"/>
    <lineage>
        <taxon>Bacteria</taxon>
        <taxon>Pseudomonadati</taxon>
        <taxon>Bacteroidota</taxon>
        <taxon>Bacteroidia</taxon>
        <taxon>Bacteroidales</taxon>
        <taxon>Dysgonomonadaceae</taxon>
        <taxon>Dysgonomonas</taxon>
    </lineage>
</organism>
<dbReference type="GO" id="GO:0016279">
    <property type="term" value="F:protein-lysine N-methyltransferase activity"/>
    <property type="evidence" value="ECO:0007669"/>
    <property type="project" value="RHEA"/>
</dbReference>
<sequence>MNYIEAVFLCNPHSEIITEVLSAELADIGFESFVDTETGSTAYIQESLYNKEAIDLVLENFPLESKITYTVSLIEGRDWNEEWEKNYFKPLIIDDRCIIQSTFHNEPASYEYNIYIDPKMAFGTGHHQTTELMIREILNMDFTGKSVLDMGCGTAILGILASMRGADPILAIDIDEWAYDNAKENLDLNKVSNIDVQIGGADLLTGAQTFDVILANINRNILLNDIHVYASVLNPEGILFMSGFYTEDIPALTDECNKHGLTFVHSNNKDNWANVKFIKKGLV</sequence>
<dbReference type="PANTHER" id="PTHR43648:SF1">
    <property type="entry name" value="ELECTRON TRANSFER FLAVOPROTEIN BETA SUBUNIT LYSINE METHYLTRANSFERASE"/>
    <property type="match status" value="1"/>
</dbReference>
<dbReference type="Proteomes" id="UP000247973">
    <property type="component" value="Unassembled WGS sequence"/>
</dbReference>
<keyword evidence="2 6" id="KW-0963">Cytoplasm</keyword>
<dbReference type="EC" id="2.1.1.-" evidence="6"/>
<dbReference type="GO" id="GO:0032259">
    <property type="term" value="P:methylation"/>
    <property type="evidence" value="ECO:0007669"/>
    <property type="project" value="UniProtKB-KW"/>
</dbReference>
<dbReference type="InterPro" id="IPR004498">
    <property type="entry name" value="Ribosomal_PrmA_MeTrfase"/>
</dbReference>
<evidence type="ECO:0000256" key="5">
    <source>
        <dbReference type="ARBA" id="ARBA00022691"/>
    </source>
</evidence>
<comment type="catalytic activity">
    <reaction evidence="6">
        <text>L-lysyl-[protein] + 3 S-adenosyl-L-methionine = N(6),N(6),N(6)-trimethyl-L-lysyl-[protein] + 3 S-adenosyl-L-homocysteine + 3 H(+)</text>
        <dbReference type="Rhea" id="RHEA:54192"/>
        <dbReference type="Rhea" id="RHEA-COMP:9752"/>
        <dbReference type="Rhea" id="RHEA-COMP:13826"/>
        <dbReference type="ChEBI" id="CHEBI:15378"/>
        <dbReference type="ChEBI" id="CHEBI:29969"/>
        <dbReference type="ChEBI" id="CHEBI:57856"/>
        <dbReference type="ChEBI" id="CHEBI:59789"/>
        <dbReference type="ChEBI" id="CHEBI:61961"/>
    </reaction>
</comment>
<dbReference type="InterPro" id="IPR050078">
    <property type="entry name" value="Ribosomal_L11_MeTrfase_PrmA"/>
</dbReference>
<dbReference type="PIRSF" id="PIRSF000401">
    <property type="entry name" value="RPL11_MTase"/>
    <property type="match status" value="1"/>
</dbReference>
<dbReference type="Pfam" id="PF06325">
    <property type="entry name" value="PrmA"/>
    <property type="match status" value="1"/>
</dbReference>
<feature type="binding site" evidence="6">
    <location>
        <position position="173"/>
    </location>
    <ligand>
        <name>S-adenosyl-L-methionine</name>
        <dbReference type="ChEBI" id="CHEBI:59789"/>
    </ligand>
</feature>
<accession>A0A2V3PS40</accession>
<dbReference type="HAMAP" id="MF_00735">
    <property type="entry name" value="Methyltr_PrmA"/>
    <property type="match status" value="1"/>
</dbReference>
<dbReference type="AlphaFoldDB" id="A0A2V3PS40"/>
<dbReference type="NCBIfam" id="NF001785">
    <property type="entry name" value="PRK00517.2-2"/>
    <property type="match status" value="1"/>
</dbReference>
<dbReference type="InterPro" id="IPR029063">
    <property type="entry name" value="SAM-dependent_MTases_sf"/>
</dbReference>
<dbReference type="CDD" id="cd02440">
    <property type="entry name" value="AdoMet_MTases"/>
    <property type="match status" value="1"/>
</dbReference>
<dbReference type="Gene3D" id="3.40.50.150">
    <property type="entry name" value="Vaccinia Virus protein VP39"/>
    <property type="match status" value="1"/>
</dbReference>
<reference evidence="7 8" key="1">
    <citation type="submission" date="2018-03" db="EMBL/GenBank/DDBJ databases">
        <title>Genomic Encyclopedia of Archaeal and Bacterial Type Strains, Phase II (KMG-II): from individual species to whole genera.</title>
        <authorList>
            <person name="Goeker M."/>
        </authorList>
    </citation>
    <scope>NUCLEOTIDE SEQUENCE [LARGE SCALE GENOMIC DNA]</scope>
    <source>
        <strain evidence="7 8">DSM 100214</strain>
    </source>
</reference>
<evidence type="ECO:0000256" key="2">
    <source>
        <dbReference type="ARBA" id="ARBA00022490"/>
    </source>
</evidence>
<dbReference type="RefSeq" id="WP_110309703.1">
    <property type="nucleotide sequence ID" value="NZ_QICL01000003.1"/>
</dbReference>
<dbReference type="PANTHER" id="PTHR43648">
    <property type="entry name" value="ELECTRON TRANSFER FLAVOPROTEIN BETA SUBUNIT LYSINE METHYLTRANSFERASE"/>
    <property type="match status" value="1"/>
</dbReference>
<dbReference type="OrthoDB" id="9785995at2"/>
<keyword evidence="4 6" id="KW-0808">Transferase</keyword>
<protein>
    <recommendedName>
        <fullName evidence="6">Ribosomal protein L11 methyltransferase</fullName>
        <shortName evidence="6">L11 Mtase</shortName>
        <ecNumber evidence="6">2.1.1.-</ecNumber>
    </recommendedName>
</protein>
<dbReference type="SUPFAM" id="SSF53335">
    <property type="entry name" value="S-adenosyl-L-methionine-dependent methyltransferases"/>
    <property type="match status" value="1"/>
</dbReference>
<gene>
    <name evidence="6" type="primary">prmA</name>
    <name evidence="7" type="ORF">CLV62_10378</name>
</gene>
<evidence type="ECO:0000313" key="8">
    <source>
        <dbReference type="Proteomes" id="UP000247973"/>
    </source>
</evidence>
<feature type="binding site" evidence="6">
    <location>
        <position position="216"/>
    </location>
    <ligand>
        <name>S-adenosyl-L-methionine</name>
        <dbReference type="ChEBI" id="CHEBI:59789"/>
    </ligand>
</feature>
<keyword evidence="7" id="KW-0689">Ribosomal protein</keyword>
<keyword evidence="5 6" id="KW-0949">S-adenosyl-L-methionine</keyword>
<comment type="subcellular location">
    <subcellularLocation>
        <location evidence="6">Cytoplasm</location>
    </subcellularLocation>
</comment>
<dbReference type="GO" id="GO:0005840">
    <property type="term" value="C:ribosome"/>
    <property type="evidence" value="ECO:0007669"/>
    <property type="project" value="UniProtKB-KW"/>
</dbReference>
<keyword evidence="3 6" id="KW-0489">Methyltransferase</keyword>
<dbReference type="GO" id="GO:0005737">
    <property type="term" value="C:cytoplasm"/>
    <property type="evidence" value="ECO:0007669"/>
    <property type="project" value="UniProtKB-SubCell"/>
</dbReference>
<evidence type="ECO:0000313" key="7">
    <source>
        <dbReference type="EMBL" id="PXV67405.1"/>
    </source>
</evidence>
<name>A0A2V3PS40_9BACT</name>
<evidence type="ECO:0000256" key="6">
    <source>
        <dbReference type="HAMAP-Rule" id="MF_00735"/>
    </source>
</evidence>
<comment type="caution">
    <text evidence="7">The sequence shown here is derived from an EMBL/GenBank/DDBJ whole genome shotgun (WGS) entry which is preliminary data.</text>
</comment>
<dbReference type="EMBL" id="QICL01000003">
    <property type="protein sequence ID" value="PXV67405.1"/>
    <property type="molecule type" value="Genomic_DNA"/>
</dbReference>
<keyword evidence="8" id="KW-1185">Reference proteome</keyword>
<evidence type="ECO:0000256" key="4">
    <source>
        <dbReference type="ARBA" id="ARBA00022679"/>
    </source>
</evidence>
<evidence type="ECO:0000256" key="1">
    <source>
        <dbReference type="ARBA" id="ARBA00009741"/>
    </source>
</evidence>
<evidence type="ECO:0000256" key="3">
    <source>
        <dbReference type="ARBA" id="ARBA00022603"/>
    </source>
</evidence>
<feature type="binding site" evidence="6">
    <location>
        <position position="130"/>
    </location>
    <ligand>
        <name>S-adenosyl-L-methionine</name>
        <dbReference type="ChEBI" id="CHEBI:59789"/>
    </ligand>
</feature>
<comment type="function">
    <text evidence="6">Methylates ribosomal protein L11.</text>
</comment>
<comment type="similarity">
    <text evidence="1 6">Belongs to the methyltransferase superfamily. PrmA family.</text>
</comment>